<name>A0AAU7DNV2_9BACT</name>
<dbReference type="EMBL" id="CP121196">
    <property type="protein sequence ID" value="XBH18436.1"/>
    <property type="molecule type" value="Genomic_DNA"/>
</dbReference>
<dbReference type="AlphaFoldDB" id="A0AAU7DNV2"/>
<feature type="region of interest" description="Disordered" evidence="1">
    <location>
        <begin position="116"/>
        <end position="135"/>
    </location>
</feature>
<evidence type="ECO:0008006" key="4">
    <source>
        <dbReference type="Google" id="ProtNLM"/>
    </source>
</evidence>
<reference evidence="3" key="1">
    <citation type="submission" date="2023-03" db="EMBL/GenBank/DDBJ databases">
        <title>Edaphobacter sp.</title>
        <authorList>
            <person name="Huber K.J."/>
            <person name="Papendorf J."/>
            <person name="Pilke C."/>
            <person name="Bunk B."/>
            <person name="Sproeer C."/>
            <person name="Pester M."/>
        </authorList>
    </citation>
    <scope>NUCLEOTIDE SEQUENCE</scope>
    <source>
        <strain evidence="3">DSM 110680</strain>
    </source>
</reference>
<evidence type="ECO:0000256" key="1">
    <source>
        <dbReference type="SAM" id="MobiDB-lite"/>
    </source>
</evidence>
<feature type="region of interest" description="Disordered" evidence="1">
    <location>
        <begin position="268"/>
        <end position="292"/>
    </location>
</feature>
<feature type="compositionally biased region" description="Low complexity" evidence="1">
    <location>
        <begin position="271"/>
        <end position="289"/>
    </location>
</feature>
<dbReference type="RefSeq" id="WP_348263661.1">
    <property type="nucleotide sequence ID" value="NZ_CP121196.1"/>
</dbReference>
<evidence type="ECO:0000313" key="3">
    <source>
        <dbReference type="EMBL" id="XBH18436.1"/>
    </source>
</evidence>
<accession>A0AAU7DNV2</accession>
<protein>
    <recommendedName>
        <fullName evidence="4">DUF4412 domain-containing protein</fullName>
    </recommendedName>
</protein>
<evidence type="ECO:0000256" key="2">
    <source>
        <dbReference type="SAM" id="SignalP"/>
    </source>
</evidence>
<feature type="signal peptide" evidence="2">
    <location>
        <begin position="1"/>
        <end position="22"/>
    </location>
</feature>
<feature type="region of interest" description="Disordered" evidence="1">
    <location>
        <begin position="307"/>
        <end position="331"/>
    </location>
</feature>
<organism evidence="3">
    <name type="scientific">Telmatobacter sp. DSM 110680</name>
    <dbReference type="NCBI Taxonomy" id="3036704"/>
    <lineage>
        <taxon>Bacteria</taxon>
        <taxon>Pseudomonadati</taxon>
        <taxon>Acidobacteriota</taxon>
        <taxon>Terriglobia</taxon>
        <taxon>Terriglobales</taxon>
        <taxon>Acidobacteriaceae</taxon>
        <taxon>Telmatobacter</taxon>
    </lineage>
</organism>
<feature type="chain" id="PRO_5043885011" description="DUF4412 domain-containing protein" evidence="2">
    <location>
        <begin position="23"/>
        <end position="377"/>
    </location>
</feature>
<feature type="compositionally biased region" description="Low complexity" evidence="1">
    <location>
        <begin position="120"/>
        <end position="133"/>
    </location>
</feature>
<sequence>MLPLFKRAALLLAIFLPATIYAADYTYQQTTQVTGGSLLHMVKSVGFFSSQARHIGDPVVSSIYLKDNRLANVSAESIEIIDLDKETITHVDVQKKTYTVMTFDQIKQAVANARAQLEKQQPAQPAAAQQPAADPNVKMSFDVKVRKTGAQKEISGLQSNEAILTMTMTATSTAPATTDQPQQSGAMAITNDMWLVPAIPGYDQVRDFYKRMGEKMADSNTIGLGYDFSKMLAQNPGAGQALGDMAKEMQKLDGVPIMQVMRMGTTLNGQPLPAASEAPTPAAPAGPSAGDVAKQGMASAISSRLGGFGGFGRKKQQAPPPDPAQDAAAAQAASILMETQITTSNFSSAPVDPSHFDIPAGYKQVQPQTSAPPATPQ</sequence>
<proteinExistence type="predicted"/>
<feature type="region of interest" description="Disordered" evidence="1">
    <location>
        <begin position="344"/>
        <end position="377"/>
    </location>
</feature>
<keyword evidence="2" id="KW-0732">Signal</keyword>
<gene>
    <name evidence="3" type="ORF">P8935_03660</name>
</gene>
<feature type="compositionally biased region" description="Low complexity" evidence="1">
    <location>
        <begin position="364"/>
        <end position="377"/>
    </location>
</feature>